<protein>
    <submittedName>
        <fullName evidence="1">Transglutaminase-like cysteine peptidase</fullName>
    </submittedName>
</protein>
<organism evidence="1">
    <name type="scientific">Chitinibacter mangrovi</name>
    <dbReference type="NCBI Taxonomy" id="3153927"/>
    <lineage>
        <taxon>Bacteria</taxon>
        <taxon>Pseudomonadati</taxon>
        <taxon>Pseudomonadota</taxon>
        <taxon>Betaproteobacteria</taxon>
        <taxon>Neisseriales</taxon>
        <taxon>Chitinibacteraceae</taxon>
        <taxon>Chitinibacter</taxon>
    </lineage>
</organism>
<dbReference type="InterPro" id="IPR010319">
    <property type="entry name" value="Transglutaminase-like_Cys_pept"/>
</dbReference>
<sequence length="257" mass="28651">MLLSGLSFSPFIHITESHLLIMLKKMFSFRCKHGCLSCRVVFLTAMGLAACTSTPLTGENPYKLKTGTLDKAEAKYGANAKQRLESWQALLDGDKKADEQSKLLRVNNYFNERIIFSSDRQVWGVEDYWATPVEFLGRGAGDCEDFAIAKYFSLLALGVPESKLRITYVQATGHGPANLAHMVLTYYPTPSAVPLVLDNLIPEIKPASQRPDLTPVYGFNGQGLWLAKDRSSGNATPRQNKISLWDQLKARQGREFD</sequence>
<gene>
    <name evidence="1" type="ORF">ABHF33_10770</name>
</gene>
<dbReference type="Pfam" id="PF06035">
    <property type="entry name" value="Peptidase_C93"/>
    <property type="match status" value="1"/>
</dbReference>
<dbReference type="EMBL" id="CP157355">
    <property type="protein sequence ID" value="XBL99555.1"/>
    <property type="molecule type" value="Genomic_DNA"/>
</dbReference>
<proteinExistence type="predicted"/>
<name>A0AAU7F5Z1_9NEIS</name>
<accession>A0AAU7F5Z1</accession>
<dbReference type="PANTHER" id="PTHR39327:SF1">
    <property type="entry name" value="BLR5470 PROTEIN"/>
    <property type="match status" value="1"/>
</dbReference>
<dbReference type="InterPro" id="IPR038765">
    <property type="entry name" value="Papain-like_cys_pep_sf"/>
</dbReference>
<dbReference type="SUPFAM" id="SSF54001">
    <property type="entry name" value="Cysteine proteinases"/>
    <property type="match status" value="1"/>
</dbReference>
<dbReference type="PANTHER" id="PTHR39327">
    <property type="match status" value="1"/>
</dbReference>
<reference evidence="1" key="1">
    <citation type="submission" date="2024-05" db="EMBL/GenBank/DDBJ databases">
        <authorList>
            <person name="Yang L."/>
            <person name="Pan L."/>
        </authorList>
    </citation>
    <scope>NUCLEOTIDE SEQUENCE</scope>
    <source>
        <strain evidence="1">FCG-7</strain>
    </source>
</reference>
<dbReference type="RefSeq" id="WP_348943972.1">
    <property type="nucleotide sequence ID" value="NZ_CP157355.1"/>
</dbReference>
<dbReference type="KEGG" id="cmav:ABHF33_10770"/>
<dbReference type="Gene3D" id="3.10.620.30">
    <property type="match status" value="1"/>
</dbReference>
<evidence type="ECO:0000313" key="1">
    <source>
        <dbReference type="EMBL" id="XBL99555.1"/>
    </source>
</evidence>
<dbReference type="AlphaFoldDB" id="A0AAU7F5Z1"/>